<accession>A0ABX0ZKT3</accession>
<gene>
    <name evidence="2" type="ORF">HCN08_08460</name>
</gene>
<comment type="caution">
    <text evidence="2">The sequence shown here is derived from an EMBL/GenBank/DDBJ whole genome shotgun (WGS) entry which is preliminary data.</text>
</comment>
<dbReference type="InterPro" id="IPR025349">
    <property type="entry name" value="DUF4253"/>
</dbReference>
<evidence type="ECO:0000259" key="1">
    <source>
        <dbReference type="Pfam" id="PF14062"/>
    </source>
</evidence>
<protein>
    <submittedName>
        <fullName evidence="2">DUF4253 domain-containing protein</fullName>
    </submittedName>
</protein>
<evidence type="ECO:0000313" key="3">
    <source>
        <dbReference type="Proteomes" id="UP000734511"/>
    </source>
</evidence>
<evidence type="ECO:0000313" key="2">
    <source>
        <dbReference type="EMBL" id="NJP43432.1"/>
    </source>
</evidence>
<organism evidence="2 3">
    <name type="scientific">Actinacidiphila epipremni</name>
    <dbReference type="NCBI Taxonomy" id="2053013"/>
    <lineage>
        <taxon>Bacteria</taxon>
        <taxon>Bacillati</taxon>
        <taxon>Actinomycetota</taxon>
        <taxon>Actinomycetes</taxon>
        <taxon>Kitasatosporales</taxon>
        <taxon>Streptomycetaceae</taxon>
        <taxon>Actinacidiphila</taxon>
    </lineage>
</organism>
<reference evidence="2 3" key="1">
    <citation type="submission" date="2020-03" db="EMBL/GenBank/DDBJ databases">
        <title>WGS of actinomycetes isolated from Thailand.</title>
        <authorList>
            <person name="Thawai C."/>
        </authorList>
    </citation>
    <scope>NUCLEOTIDE SEQUENCE [LARGE SCALE GENOMIC DNA]</scope>
    <source>
        <strain evidence="2 3">PRB2-1</strain>
    </source>
</reference>
<dbReference type="Proteomes" id="UP000734511">
    <property type="component" value="Unassembled WGS sequence"/>
</dbReference>
<sequence length="127" mass="13956">MGGEVIDLAPRGHLLDRPHRAADVPALLDAHGLTDHLRGHLLFGLPDLVTVLRSWEQRFGTRVIGLAHDRVTLSVAAPPRTPAEAEHVAAEHFAFSSDTIVQDDAETLSAHAADQVLNSEVWSFWWD</sequence>
<name>A0ABX0ZKT3_9ACTN</name>
<feature type="domain" description="DUF4253" evidence="1">
    <location>
        <begin position="47"/>
        <end position="127"/>
    </location>
</feature>
<dbReference type="Pfam" id="PF14062">
    <property type="entry name" value="DUF4253"/>
    <property type="match status" value="1"/>
</dbReference>
<dbReference type="EMBL" id="JAATEJ010000004">
    <property type="protein sequence ID" value="NJP43432.1"/>
    <property type="molecule type" value="Genomic_DNA"/>
</dbReference>
<keyword evidence="3" id="KW-1185">Reference proteome</keyword>
<proteinExistence type="predicted"/>